<proteinExistence type="predicted"/>
<evidence type="ECO:0000256" key="1">
    <source>
        <dbReference type="SAM" id="MobiDB-lite"/>
    </source>
</evidence>
<keyword evidence="3" id="KW-1185">Reference proteome</keyword>
<dbReference type="EMBL" id="SMKQ01000013">
    <property type="protein sequence ID" value="TDD53287.1"/>
    <property type="molecule type" value="Genomic_DNA"/>
</dbReference>
<evidence type="ECO:0000313" key="3">
    <source>
        <dbReference type="Proteomes" id="UP000295302"/>
    </source>
</evidence>
<dbReference type="AlphaFoldDB" id="A0A4V2YN80"/>
<gene>
    <name evidence="2" type="ORF">E1286_07660</name>
</gene>
<sequence length="107" mass="11444">MGQDIVVARTCLPAFHQCGHTSTDQSALSWAQKARTAWARLIGRRVCSRKGLASPGLTARTASQPTSSMRSMSSMSPTAYSGTSTVLRRPTLRSTYVVGETQPAATQ</sequence>
<dbReference type="RefSeq" id="WP_132610138.1">
    <property type="nucleotide sequence ID" value="NZ_SMKQ01000013.1"/>
</dbReference>
<dbReference type="Proteomes" id="UP000295302">
    <property type="component" value="Unassembled WGS sequence"/>
</dbReference>
<organism evidence="2 3">
    <name type="scientific">Nonomuraea terrae</name>
    <dbReference type="NCBI Taxonomy" id="2530383"/>
    <lineage>
        <taxon>Bacteria</taxon>
        <taxon>Bacillati</taxon>
        <taxon>Actinomycetota</taxon>
        <taxon>Actinomycetes</taxon>
        <taxon>Streptosporangiales</taxon>
        <taxon>Streptosporangiaceae</taxon>
        <taxon>Nonomuraea</taxon>
    </lineage>
</organism>
<feature type="compositionally biased region" description="Low complexity" evidence="1">
    <location>
        <begin position="67"/>
        <end position="76"/>
    </location>
</feature>
<feature type="region of interest" description="Disordered" evidence="1">
    <location>
        <begin position="53"/>
        <end position="85"/>
    </location>
</feature>
<reference evidence="2 3" key="1">
    <citation type="submission" date="2019-03" db="EMBL/GenBank/DDBJ databases">
        <title>Draft genome sequences of novel Actinobacteria.</title>
        <authorList>
            <person name="Sahin N."/>
            <person name="Ay H."/>
            <person name="Saygin H."/>
        </authorList>
    </citation>
    <scope>NUCLEOTIDE SEQUENCE [LARGE SCALE GENOMIC DNA]</scope>
    <source>
        <strain evidence="2 3">CH32</strain>
    </source>
</reference>
<name>A0A4V2YN80_9ACTN</name>
<accession>A0A4V2YN80</accession>
<comment type="caution">
    <text evidence="2">The sequence shown here is derived from an EMBL/GenBank/DDBJ whole genome shotgun (WGS) entry which is preliminary data.</text>
</comment>
<protein>
    <submittedName>
        <fullName evidence="2">Uncharacterized protein</fullName>
    </submittedName>
</protein>
<evidence type="ECO:0000313" key="2">
    <source>
        <dbReference type="EMBL" id="TDD53287.1"/>
    </source>
</evidence>